<dbReference type="Pfam" id="PF01381">
    <property type="entry name" value="HTH_3"/>
    <property type="match status" value="1"/>
</dbReference>
<evidence type="ECO:0000259" key="1">
    <source>
        <dbReference type="PROSITE" id="PS50943"/>
    </source>
</evidence>
<dbReference type="PROSITE" id="PS50943">
    <property type="entry name" value="HTH_CROC1"/>
    <property type="match status" value="1"/>
</dbReference>
<dbReference type="EMBL" id="FQVN01000005">
    <property type="protein sequence ID" value="SHF85124.1"/>
    <property type="molecule type" value="Genomic_DNA"/>
</dbReference>
<accession>A0A1M5F0W5</accession>
<dbReference type="SUPFAM" id="SSF48452">
    <property type="entry name" value="TPR-like"/>
    <property type="match status" value="1"/>
</dbReference>
<gene>
    <name evidence="2" type="ORF">SAMN05444320_105226</name>
</gene>
<dbReference type="CDD" id="cd00093">
    <property type="entry name" value="HTH_XRE"/>
    <property type="match status" value="1"/>
</dbReference>
<dbReference type="Gene3D" id="1.25.40.10">
    <property type="entry name" value="Tetratricopeptide repeat domain"/>
    <property type="match status" value="1"/>
</dbReference>
<dbReference type="Proteomes" id="UP000184501">
    <property type="component" value="Unassembled WGS sequence"/>
</dbReference>
<proteinExistence type="predicted"/>
<evidence type="ECO:0000313" key="3">
    <source>
        <dbReference type="Proteomes" id="UP000184501"/>
    </source>
</evidence>
<dbReference type="RefSeq" id="WP_234995767.1">
    <property type="nucleotide sequence ID" value="NZ_FQVN01000005.1"/>
</dbReference>
<sequence length="289" mass="31297">MAERTNYSKPYLGQLETGKRAVLPQHVAAYERALGVDLDRIAFAASAPRRVDGASLASLATILSSTRRLEDVVGVGGVLDTVRGVHQLSQVLAREARAALEAPAVRLASEISQYRGWLELAAGDQSRAARCLGTAVELARQADDPDRLAHGLSFTAYSALEAGRVKDAAALIDEALRDGRVHPLIRMYDRYQLARVHAAAGESYAAQRALIVADKAAEEAVAEEPPDAGYWYTDGLWGLYRGRVLWLLGQQNSARQEVQAGLAAMPREHREAGWAAKWVRAVQGGDVPH</sequence>
<organism evidence="2 3">
    <name type="scientific">Streptoalloteichus hindustanus</name>
    <dbReference type="NCBI Taxonomy" id="2017"/>
    <lineage>
        <taxon>Bacteria</taxon>
        <taxon>Bacillati</taxon>
        <taxon>Actinomycetota</taxon>
        <taxon>Actinomycetes</taxon>
        <taxon>Pseudonocardiales</taxon>
        <taxon>Pseudonocardiaceae</taxon>
        <taxon>Streptoalloteichus</taxon>
    </lineage>
</organism>
<dbReference type="InterPro" id="IPR001387">
    <property type="entry name" value="Cro/C1-type_HTH"/>
</dbReference>
<evidence type="ECO:0000313" key="2">
    <source>
        <dbReference type="EMBL" id="SHF85124.1"/>
    </source>
</evidence>
<reference evidence="2 3" key="1">
    <citation type="submission" date="2016-11" db="EMBL/GenBank/DDBJ databases">
        <authorList>
            <person name="Jaros S."/>
            <person name="Januszkiewicz K."/>
            <person name="Wedrychowicz H."/>
        </authorList>
    </citation>
    <scope>NUCLEOTIDE SEQUENCE [LARGE SCALE GENOMIC DNA]</scope>
    <source>
        <strain evidence="2 3">DSM 44523</strain>
    </source>
</reference>
<dbReference type="InterPro" id="IPR011990">
    <property type="entry name" value="TPR-like_helical_dom_sf"/>
</dbReference>
<dbReference type="AlphaFoldDB" id="A0A1M5F0W5"/>
<protein>
    <submittedName>
        <fullName evidence="2">Helix-turn-helix</fullName>
    </submittedName>
</protein>
<name>A0A1M5F0W5_STRHI</name>
<feature type="domain" description="HTH cro/C1-type" evidence="1">
    <location>
        <begin position="1"/>
        <end position="41"/>
    </location>
</feature>
<keyword evidence="3" id="KW-1185">Reference proteome</keyword>